<organism evidence="1 2">
    <name type="scientific">Athelia psychrophila</name>
    <dbReference type="NCBI Taxonomy" id="1759441"/>
    <lineage>
        <taxon>Eukaryota</taxon>
        <taxon>Fungi</taxon>
        <taxon>Dikarya</taxon>
        <taxon>Basidiomycota</taxon>
        <taxon>Agaricomycotina</taxon>
        <taxon>Agaricomycetes</taxon>
        <taxon>Agaricomycetidae</taxon>
        <taxon>Atheliales</taxon>
        <taxon>Atheliaceae</taxon>
        <taxon>Athelia</taxon>
    </lineage>
</organism>
<evidence type="ECO:0000313" key="2">
    <source>
        <dbReference type="Proteomes" id="UP000076532"/>
    </source>
</evidence>
<sequence>MSHQGPRHSYRQELHNYLQAIYRNSNVLEIPAQPVSGGVWRADVFIYGNLVAQATAMSAADAREEAAARALLQHRGW</sequence>
<proteinExistence type="predicted"/>
<name>A0A166PRL2_9AGAM</name>
<dbReference type="Proteomes" id="UP000076532">
    <property type="component" value="Unassembled WGS sequence"/>
</dbReference>
<evidence type="ECO:0008006" key="3">
    <source>
        <dbReference type="Google" id="ProtNLM"/>
    </source>
</evidence>
<dbReference type="EMBL" id="KV417515">
    <property type="protein sequence ID" value="KZP26374.1"/>
    <property type="molecule type" value="Genomic_DNA"/>
</dbReference>
<gene>
    <name evidence="1" type="ORF">FIBSPDRAFT_949548</name>
</gene>
<keyword evidence="2" id="KW-1185">Reference proteome</keyword>
<accession>A0A166PRL2</accession>
<dbReference type="AlphaFoldDB" id="A0A166PRL2"/>
<protein>
    <recommendedName>
        <fullName evidence="3">DRBM domain-containing protein</fullName>
    </recommendedName>
</protein>
<evidence type="ECO:0000313" key="1">
    <source>
        <dbReference type="EMBL" id="KZP26374.1"/>
    </source>
</evidence>
<reference evidence="1 2" key="1">
    <citation type="journal article" date="2016" name="Mol. Biol. Evol.">
        <title>Comparative Genomics of Early-Diverging Mushroom-Forming Fungi Provides Insights into the Origins of Lignocellulose Decay Capabilities.</title>
        <authorList>
            <person name="Nagy L.G."/>
            <person name="Riley R."/>
            <person name="Tritt A."/>
            <person name="Adam C."/>
            <person name="Daum C."/>
            <person name="Floudas D."/>
            <person name="Sun H."/>
            <person name="Yadav J.S."/>
            <person name="Pangilinan J."/>
            <person name="Larsson K.H."/>
            <person name="Matsuura K."/>
            <person name="Barry K."/>
            <person name="Labutti K."/>
            <person name="Kuo R."/>
            <person name="Ohm R.A."/>
            <person name="Bhattacharya S.S."/>
            <person name="Shirouzu T."/>
            <person name="Yoshinaga Y."/>
            <person name="Martin F.M."/>
            <person name="Grigoriev I.V."/>
            <person name="Hibbett D.S."/>
        </authorList>
    </citation>
    <scope>NUCLEOTIDE SEQUENCE [LARGE SCALE GENOMIC DNA]</scope>
    <source>
        <strain evidence="1 2">CBS 109695</strain>
    </source>
</reference>